<organism evidence="1 2">
    <name type="scientific">Candidatus Sulfuritelmatomonas gaucii</name>
    <dbReference type="NCBI Taxonomy" id="2043161"/>
    <lineage>
        <taxon>Bacteria</taxon>
        <taxon>Pseudomonadati</taxon>
        <taxon>Acidobacteriota</taxon>
        <taxon>Terriglobia</taxon>
        <taxon>Terriglobales</taxon>
        <taxon>Acidobacteriaceae</taxon>
        <taxon>Candidatus Sulfuritelmatomonas</taxon>
    </lineage>
</organism>
<protein>
    <submittedName>
        <fullName evidence="1">Uncharacterized protein</fullName>
    </submittedName>
</protein>
<dbReference type="Proteomes" id="UP000239735">
    <property type="component" value="Unassembled WGS sequence"/>
</dbReference>
<evidence type="ECO:0000313" key="2">
    <source>
        <dbReference type="Proteomes" id="UP000239735"/>
    </source>
</evidence>
<evidence type="ECO:0000313" key="1">
    <source>
        <dbReference type="EMBL" id="SPE25287.1"/>
    </source>
</evidence>
<accession>A0A2N9LPY8</accession>
<dbReference type="AlphaFoldDB" id="A0A2N9LPY8"/>
<name>A0A2N9LPY8_9BACT</name>
<sequence>MDISDNLIRLTFTYFLSEKSHYCRCCDRH</sequence>
<gene>
    <name evidence="1" type="ORF">SBA5_490062</name>
</gene>
<reference evidence="2" key="1">
    <citation type="submission" date="2018-02" db="EMBL/GenBank/DDBJ databases">
        <authorList>
            <person name="Hausmann B."/>
        </authorList>
    </citation>
    <scope>NUCLEOTIDE SEQUENCE [LARGE SCALE GENOMIC DNA]</scope>
    <source>
        <strain evidence="2">Peat soil MAG SbA5</strain>
    </source>
</reference>
<dbReference type="EMBL" id="OKRB01000107">
    <property type="protein sequence ID" value="SPE25287.1"/>
    <property type="molecule type" value="Genomic_DNA"/>
</dbReference>
<proteinExistence type="predicted"/>